<keyword evidence="1" id="KW-0812">Transmembrane</keyword>
<sequence length="169" mass="18400">MEVAMRYRPYRRAGRFVRNGAAAASLAGVFVSLFAVGAWRWDALYAGAGLFAAAGVAMAAAYLYGRERMWVQGRARVLSASPAPTGAFGDCELRVVVDAPGSPSHAVRIRQYRVAASLWPVAGETLPVQVDAYNPRRVQVRWDQVSRFSHDYDDHFVGTRGPGSPGRAQ</sequence>
<dbReference type="AlphaFoldDB" id="A0A8J3Q5F2"/>
<dbReference type="Proteomes" id="UP000612899">
    <property type="component" value="Unassembled WGS sequence"/>
</dbReference>
<evidence type="ECO:0000313" key="3">
    <source>
        <dbReference type="Proteomes" id="UP000612899"/>
    </source>
</evidence>
<comment type="caution">
    <text evidence="2">The sequence shown here is derived from an EMBL/GenBank/DDBJ whole genome shotgun (WGS) entry which is preliminary data.</text>
</comment>
<protein>
    <recommendedName>
        <fullName evidence="4">DUF3592 domain-containing protein</fullName>
    </recommendedName>
</protein>
<keyword evidence="1" id="KW-1133">Transmembrane helix</keyword>
<dbReference type="EMBL" id="BONY01000009">
    <property type="protein sequence ID" value="GIH03752.1"/>
    <property type="molecule type" value="Genomic_DNA"/>
</dbReference>
<feature type="transmembrane region" description="Helical" evidence="1">
    <location>
        <begin position="21"/>
        <end position="39"/>
    </location>
</feature>
<gene>
    <name evidence="2" type="ORF">Rhe02_18190</name>
</gene>
<organism evidence="2 3">
    <name type="scientific">Rhizocola hellebori</name>
    <dbReference type="NCBI Taxonomy" id="1392758"/>
    <lineage>
        <taxon>Bacteria</taxon>
        <taxon>Bacillati</taxon>
        <taxon>Actinomycetota</taxon>
        <taxon>Actinomycetes</taxon>
        <taxon>Micromonosporales</taxon>
        <taxon>Micromonosporaceae</taxon>
        <taxon>Rhizocola</taxon>
    </lineage>
</organism>
<reference evidence="2" key="1">
    <citation type="submission" date="2021-01" db="EMBL/GenBank/DDBJ databases">
        <title>Whole genome shotgun sequence of Rhizocola hellebori NBRC 109834.</title>
        <authorList>
            <person name="Komaki H."/>
            <person name="Tamura T."/>
        </authorList>
    </citation>
    <scope>NUCLEOTIDE SEQUENCE</scope>
    <source>
        <strain evidence="2">NBRC 109834</strain>
    </source>
</reference>
<evidence type="ECO:0008006" key="4">
    <source>
        <dbReference type="Google" id="ProtNLM"/>
    </source>
</evidence>
<keyword evidence="3" id="KW-1185">Reference proteome</keyword>
<name>A0A8J3Q5F2_9ACTN</name>
<proteinExistence type="predicted"/>
<feature type="transmembrane region" description="Helical" evidence="1">
    <location>
        <begin position="45"/>
        <end position="64"/>
    </location>
</feature>
<keyword evidence="1" id="KW-0472">Membrane</keyword>
<evidence type="ECO:0000313" key="2">
    <source>
        <dbReference type="EMBL" id="GIH03752.1"/>
    </source>
</evidence>
<evidence type="ECO:0000256" key="1">
    <source>
        <dbReference type="SAM" id="Phobius"/>
    </source>
</evidence>
<accession>A0A8J3Q5F2</accession>